<protein>
    <submittedName>
        <fullName evidence="2">Uncharacterized protein</fullName>
    </submittedName>
</protein>
<reference evidence="2 3" key="1">
    <citation type="submission" date="2019-12" db="EMBL/GenBank/DDBJ databases">
        <title>Shewanella insulae sp. nov., isolated from a tidal flat.</title>
        <authorList>
            <person name="Yoon J.-H."/>
        </authorList>
    </citation>
    <scope>NUCLEOTIDE SEQUENCE [LARGE SCALE GENOMIC DNA]</scope>
    <source>
        <strain evidence="2 3">JBTF-M18</strain>
    </source>
</reference>
<keyword evidence="1" id="KW-0472">Membrane</keyword>
<evidence type="ECO:0000313" key="2">
    <source>
        <dbReference type="EMBL" id="MXR70899.1"/>
    </source>
</evidence>
<dbReference type="EMBL" id="WRPA01000027">
    <property type="protein sequence ID" value="MXR70899.1"/>
    <property type="molecule type" value="Genomic_DNA"/>
</dbReference>
<dbReference type="AlphaFoldDB" id="A0A6L7I2U0"/>
<proteinExistence type="predicted"/>
<dbReference type="Proteomes" id="UP000474778">
    <property type="component" value="Unassembled WGS sequence"/>
</dbReference>
<dbReference type="SUPFAM" id="SSF52096">
    <property type="entry name" value="ClpP/crotonase"/>
    <property type="match status" value="1"/>
</dbReference>
<keyword evidence="3" id="KW-1185">Reference proteome</keyword>
<feature type="transmembrane region" description="Helical" evidence="1">
    <location>
        <begin position="7"/>
        <end position="28"/>
    </location>
</feature>
<dbReference type="Gene3D" id="3.90.226.10">
    <property type="entry name" value="2-enoyl-CoA Hydratase, Chain A, domain 1"/>
    <property type="match status" value="1"/>
</dbReference>
<accession>A0A6L7I2U0</accession>
<keyword evidence="1" id="KW-0812">Transmembrane</keyword>
<sequence>MKFGHQSIINGFGLIMLMSCIQLTVIALNEEPPKAQLSAREMRSDLYFLQQHLTQYSASAAASSERLARLETSIDKALTQLPLGGDRQRFAQQLLKVMAAIDDPSAQIDDVKVQAYLPLKLRKLEDKWLALTQDNLPQDSEAPFITHIDGLPIALWVGATQSFLPPSLANSTSEQARYLAMIPLLRREIGLPASRYCRLTLSDEQGHSHQLSLTLTAKPPSSLSTTEQRKQASIDLQGVFTFYDLSDFKADSPIGRRLKRALQSPVAILDLRQGHGAGDELLGLLAQIFSPDIRPPQLAAWPNSLLAVARYKKGPNLRSDYLKPLGFRPPVGLSQEERLQLDLLRTQLPKEEPGFSPWQAKFWHHANLSWSHLPRPMRGKLMLLIGPECRQQCQWIAHFSKAWPDTLVVGEPTRGEFGRQQRLTLPSSGIKLRFNTTQVYDATGKALSGVPTQPDIEQPLDEIIYWENLTDLFAPATNGQTQTSTN</sequence>
<dbReference type="RefSeq" id="WP_160798898.1">
    <property type="nucleotide sequence ID" value="NZ_WRPA01000027.1"/>
</dbReference>
<comment type="caution">
    <text evidence="2">The sequence shown here is derived from an EMBL/GenBank/DDBJ whole genome shotgun (WGS) entry which is preliminary data.</text>
</comment>
<evidence type="ECO:0000313" key="3">
    <source>
        <dbReference type="Proteomes" id="UP000474778"/>
    </source>
</evidence>
<name>A0A6L7I2U0_9GAMM</name>
<dbReference type="InterPro" id="IPR029045">
    <property type="entry name" value="ClpP/crotonase-like_dom_sf"/>
</dbReference>
<organism evidence="2 3">
    <name type="scientific">Shewanella insulae</name>
    <dbReference type="NCBI Taxonomy" id="2681496"/>
    <lineage>
        <taxon>Bacteria</taxon>
        <taxon>Pseudomonadati</taxon>
        <taxon>Pseudomonadota</taxon>
        <taxon>Gammaproteobacteria</taxon>
        <taxon>Alteromonadales</taxon>
        <taxon>Shewanellaceae</taxon>
        <taxon>Shewanella</taxon>
    </lineage>
</organism>
<keyword evidence="1" id="KW-1133">Transmembrane helix</keyword>
<gene>
    <name evidence="2" type="ORF">GNT65_19765</name>
</gene>
<evidence type="ECO:0000256" key="1">
    <source>
        <dbReference type="SAM" id="Phobius"/>
    </source>
</evidence>
<dbReference type="PROSITE" id="PS51257">
    <property type="entry name" value="PROKAR_LIPOPROTEIN"/>
    <property type="match status" value="1"/>
</dbReference>